<feature type="compositionally biased region" description="Polar residues" evidence="1">
    <location>
        <begin position="118"/>
        <end position="131"/>
    </location>
</feature>
<dbReference type="RefSeq" id="XP_029238626.1">
    <property type="nucleotide sequence ID" value="XM_029381569.1"/>
</dbReference>
<accession>A0A422NIR2</accession>
<gene>
    <name evidence="2" type="ORF">TraAM80_04649</name>
</gene>
<feature type="compositionally biased region" description="Basic and acidic residues" evidence="1">
    <location>
        <begin position="10"/>
        <end position="23"/>
    </location>
</feature>
<protein>
    <submittedName>
        <fullName evidence="2">Uncharacterized protein</fullName>
    </submittedName>
</protein>
<feature type="region of interest" description="Disordered" evidence="1">
    <location>
        <begin position="115"/>
        <end position="140"/>
    </location>
</feature>
<feature type="region of interest" description="Disordered" evidence="1">
    <location>
        <begin position="176"/>
        <end position="195"/>
    </location>
</feature>
<dbReference type="VEuPathDB" id="TriTrypDB:TRSC58_05734"/>
<dbReference type="EMBL" id="MKGL01000137">
    <property type="protein sequence ID" value="RNF05339.1"/>
    <property type="molecule type" value="Genomic_DNA"/>
</dbReference>
<sequence>MLHHLPRQGKVREWSAASEDRSASEEREHILQRLPASVQAMLLRSNLKLTESEMQSIACATADQRCEALRMIFEGQSAEDAVFFLLNLSCRNTTSQATKVDAYPTAGTATVGVMGTPQAVTPRSSSCTLDASPSPHPDPFPRERLLMTQVLSPPSLRFTAMNYCYITGEKEYGECASSSSSVPSPHPRSQPAPSQALREIRVNTAAFPAAINAAKGVSNPILVKAKKSPSPCVVAHPQRGCERTASGDAKEAAIKSVRPEFLPVSTCPTSTACSAWNEHYQTFIVHPNQLKRLEELEKHITPPKIICPRNDRAFRRLKTDVCRPFTLSGTTSATTPPSPLWIFHQKGVADSRGGVSPVTPRIRNTYYPAGNKDAVSSAPCVPPLKALKSTTVKEDVFTRLYTNTPLRGTSRAAVALGGTSKAVANEKATTPRSAKVRRTSSCYSWHTLAQNGEGVNTCPTWRPTCRSTTSHAYCHHLTFTGTLSARSHNGALTNVVAPWKKPSKMSVVSSREGALQSIPGNATAINQQPGFAQTSAWSDRHKSRGVYNSGFTMQLTQQRDVKYSAFITANRLKRSATATTGR</sequence>
<keyword evidence="3" id="KW-1185">Reference proteome</keyword>
<dbReference type="GeneID" id="40328582"/>
<evidence type="ECO:0000313" key="2">
    <source>
        <dbReference type="EMBL" id="RNF05339.1"/>
    </source>
</evidence>
<reference evidence="2 3" key="1">
    <citation type="journal article" date="2018" name="BMC Genomics">
        <title>Genomic comparison of Trypanosoma conorhini and Trypanosoma rangeli to Trypanosoma cruzi strains of high and low virulence.</title>
        <authorList>
            <person name="Bradwell K.R."/>
            <person name="Koparde V.N."/>
            <person name="Matveyev A.V."/>
            <person name="Serrano M.G."/>
            <person name="Alves J.M."/>
            <person name="Parikh H."/>
            <person name="Huang B."/>
            <person name="Lee V."/>
            <person name="Espinosa-Alvarez O."/>
            <person name="Ortiz P.A."/>
            <person name="Costa-Martins A.G."/>
            <person name="Teixeira M.M."/>
            <person name="Buck G.A."/>
        </authorList>
    </citation>
    <scope>NUCLEOTIDE SEQUENCE [LARGE SCALE GENOMIC DNA]</scope>
    <source>
        <strain evidence="2 3">AM80</strain>
    </source>
</reference>
<name>A0A422NIR2_TRYRA</name>
<dbReference type="Proteomes" id="UP000283634">
    <property type="component" value="Unassembled WGS sequence"/>
</dbReference>
<evidence type="ECO:0000256" key="1">
    <source>
        <dbReference type="SAM" id="MobiDB-lite"/>
    </source>
</evidence>
<feature type="region of interest" description="Disordered" evidence="1">
    <location>
        <begin position="1"/>
        <end position="23"/>
    </location>
</feature>
<organism evidence="2 3">
    <name type="scientific">Trypanosoma rangeli</name>
    <dbReference type="NCBI Taxonomy" id="5698"/>
    <lineage>
        <taxon>Eukaryota</taxon>
        <taxon>Discoba</taxon>
        <taxon>Euglenozoa</taxon>
        <taxon>Kinetoplastea</taxon>
        <taxon>Metakinetoplastina</taxon>
        <taxon>Trypanosomatida</taxon>
        <taxon>Trypanosomatidae</taxon>
        <taxon>Trypanosoma</taxon>
        <taxon>Herpetosoma</taxon>
    </lineage>
</organism>
<evidence type="ECO:0000313" key="3">
    <source>
        <dbReference type="Proteomes" id="UP000283634"/>
    </source>
</evidence>
<comment type="caution">
    <text evidence="2">The sequence shown here is derived from an EMBL/GenBank/DDBJ whole genome shotgun (WGS) entry which is preliminary data.</text>
</comment>
<dbReference type="AlphaFoldDB" id="A0A422NIR2"/>
<dbReference type="OrthoDB" id="267558at2759"/>
<proteinExistence type="predicted"/>
<dbReference type="OMA" id="CYSESAM"/>